<dbReference type="EMBL" id="RQGD01000005">
    <property type="protein sequence ID" value="TGL63140.1"/>
    <property type="molecule type" value="Genomic_DNA"/>
</dbReference>
<gene>
    <name evidence="3" type="ORF">EHQ58_01450</name>
</gene>
<dbReference type="Proteomes" id="UP000297693">
    <property type="component" value="Unassembled WGS sequence"/>
</dbReference>
<keyword evidence="1" id="KW-0812">Transmembrane</keyword>
<feature type="transmembrane region" description="Helical" evidence="1">
    <location>
        <begin position="35"/>
        <end position="57"/>
    </location>
</feature>
<dbReference type="Pfam" id="PF11127">
    <property type="entry name" value="YgaP-like_TM"/>
    <property type="match status" value="1"/>
</dbReference>
<evidence type="ECO:0000313" key="3">
    <source>
        <dbReference type="EMBL" id="TGL63140.1"/>
    </source>
</evidence>
<evidence type="ECO:0000259" key="2">
    <source>
        <dbReference type="Pfam" id="PF11127"/>
    </source>
</evidence>
<feature type="domain" description="Inner membrane protein YgaP-like transmembrane" evidence="2">
    <location>
        <begin position="1"/>
        <end position="66"/>
    </location>
</feature>
<feature type="transmembrane region" description="Helical" evidence="1">
    <location>
        <begin position="12"/>
        <end position="29"/>
    </location>
</feature>
<accession>A0A4V3JS40</accession>
<name>A0A4V3JS40_9LEPT</name>
<evidence type="ECO:0000256" key="1">
    <source>
        <dbReference type="SAM" id="Phobius"/>
    </source>
</evidence>
<reference evidence="3" key="1">
    <citation type="journal article" date="2019" name="PLoS Negl. Trop. Dis.">
        <title>Revisiting the worldwide diversity of Leptospira species in the environment.</title>
        <authorList>
            <person name="Vincent A.T."/>
            <person name="Schiettekatte O."/>
            <person name="Bourhy P."/>
            <person name="Veyrier F.J."/>
            <person name="Picardeau M."/>
        </authorList>
    </citation>
    <scope>NUCLEOTIDE SEQUENCE [LARGE SCALE GENOMIC DNA]</scope>
    <source>
        <strain evidence="3">201702476</strain>
    </source>
</reference>
<dbReference type="RefSeq" id="WP_135621560.1">
    <property type="nucleotide sequence ID" value="NZ_RQGD01000005.1"/>
</dbReference>
<dbReference type="InterPro" id="IPR021309">
    <property type="entry name" value="YgaP-like_TM"/>
</dbReference>
<protein>
    <submittedName>
        <fullName evidence="3">DUF2892 domain-containing protein</fullName>
    </submittedName>
</protein>
<keyword evidence="4" id="KW-1185">Reference proteome</keyword>
<proteinExistence type="predicted"/>
<organism evidence="3 4">
    <name type="scientific">Leptospira ognonensis</name>
    <dbReference type="NCBI Taxonomy" id="2484945"/>
    <lineage>
        <taxon>Bacteria</taxon>
        <taxon>Pseudomonadati</taxon>
        <taxon>Spirochaetota</taxon>
        <taxon>Spirochaetia</taxon>
        <taxon>Leptospirales</taxon>
        <taxon>Leptospiraceae</taxon>
        <taxon>Leptospira</taxon>
    </lineage>
</organism>
<comment type="caution">
    <text evidence="3">The sequence shown here is derived from an EMBL/GenBank/DDBJ whole genome shotgun (WGS) entry which is preliminary data.</text>
</comment>
<dbReference type="AlphaFoldDB" id="A0A4V3JS40"/>
<sequence>MFQNMGLYDRIARVAAGLIVGGLYLGGVVQGTVAIVLAVVALVLIGTSAVGFCPAYLPFKFSTKPKQ</sequence>
<keyword evidence="1" id="KW-1133">Transmembrane helix</keyword>
<evidence type="ECO:0000313" key="4">
    <source>
        <dbReference type="Proteomes" id="UP000297693"/>
    </source>
</evidence>
<keyword evidence="1" id="KW-0472">Membrane</keyword>